<evidence type="ECO:0000259" key="6">
    <source>
        <dbReference type="PROSITE" id="PS51918"/>
    </source>
</evidence>
<feature type="domain" description="Radical SAM core" evidence="6">
    <location>
        <begin position="24"/>
        <end position="245"/>
    </location>
</feature>
<dbReference type="RefSeq" id="WP_163680836.1">
    <property type="nucleotide sequence ID" value="NZ_JAAIYP010000039.1"/>
</dbReference>
<organism evidence="7 8">
    <name type="scientific">Magnetospirillum aberrantis SpK</name>
    <dbReference type="NCBI Taxonomy" id="908842"/>
    <lineage>
        <taxon>Bacteria</taxon>
        <taxon>Pseudomonadati</taxon>
        <taxon>Pseudomonadota</taxon>
        <taxon>Alphaproteobacteria</taxon>
        <taxon>Rhodospirillales</taxon>
        <taxon>Rhodospirillaceae</taxon>
        <taxon>Magnetospirillum</taxon>
    </lineage>
</organism>
<reference evidence="7 8" key="1">
    <citation type="submission" date="2020-02" db="EMBL/GenBank/DDBJ databases">
        <authorList>
            <person name="Dziuba M."/>
            <person name="Kuznetsov B."/>
            <person name="Mardanov A."/>
            <person name="Ravin N."/>
            <person name="Grouzdev D."/>
        </authorList>
    </citation>
    <scope>NUCLEOTIDE SEQUENCE [LARGE SCALE GENOMIC DNA]</scope>
    <source>
        <strain evidence="7 8">SpK</strain>
    </source>
</reference>
<evidence type="ECO:0000256" key="1">
    <source>
        <dbReference type="ARBA" id="ARBA00001966"/>
    </source>
</evidence>
<keyword evidence="4" id="KW-0408">Iron</keyword>
<keyword evidence="8" id="KW-1185">Reference proteome</keyword>
<dbReference type="PROSITE" id="PS51918">
    <property type="entry name" value="RADICAL_SAM"/>
    <property type="match status" value="1"/>
</dbReference>
<name>A0A7C9QVH7_9PROT</name>
<protein>
    <submittedName>
        <fullName evidence="7">Radical SAM protein</fullName>
    </submittedName>
</protein>
<evidence type="ECO:0000256" key="3">
    <source>
        <dbReference type="ARBA" id="ARBA00022723"/>
    </source>
</evidence>
<comment type="cofactor">
    <cofactor evidence="1">
        <name>[4Fe-4S] cluster</name>
        <dbReference type="ChEBI" id="CHEBI:49883"/>
    </cofactor>
</comment>
<proteinExistence type="predicted"/>
<dbReference type="PANTHER" id="PTHR11228">
    <property type="entry name" value="RADICAL SAM DOMAIN PROTEIN"/>
    <property type="match status" value="1"/>
</dbReference>
<comment type="caution">
    <text evidence="7">The sequence shown here is derived from an EMBL/GenBank/DDBJ whole genome shotgun (WGS) entry which is preliminary data.</text>
</comment>
<dbReference type="InterPro" id="IPR007197">
    <property type="entry name" value="rSAM"/>
</dbReference>
<dbReference type="InterPro" id="IPR058240">
    <property type="entry name" value="rSAM_sf"/>
</dbReference>
<keyword evidence="5" id="KW-0411">Iron-sulfur</keyword>
<dbReference type="Pfam" id="PF13186">
    <property type="entry name" value="SPASM"/>
    <property type="match status" value="1"/>
</dbReference>
<dbReference type="AlphaFoldDB" id="A0A7C9QVH7"/>
<dbReference type="EMBL" id="JAAIYP010000039">
    <property type="protein sequence ID" value="NFV81181.1"/>
    <property type="molecule type" value="Genomic_DNA"/>
</dbReference>
<dbReference type="CDD" id="cd21109">
    <property type="entry name" value="SPASM"/>
    <property type="match status" value="1"/>
</dbReference>
<evidence type="ECO:0000256" key="5">
    <source>
        <dbReference type="ARBA" id="ARBA00023014"/>
    </source>
</evidence>
<keyword evidence="3" id="KW-0479">Metal-binding</keyword>
<dbReference type="SUPFAM" id="SSF102114">
    <property type="entry name" value="Radical SAM enzymes"/>
    <property type="match status" value="1"/>
</dbReference>
<dbReference type="InterPro" id="IPR050377">
    <property type="entry name" value="Radical_SAM_PqqE_MftC-like"/>
</dbReference>
<dbReference type="GO" id="GO:0051536">
    <property type="term" value="F:iron-sulfur cluster binding"/>
    <property type="evidence" value="ECO:0007669"/>
    <property type="project" value="UniProtKB-KW"/>
</dbReference>
<gene>
    <name evidence="7" type="ORF">G4223_13770</name>
</gene>
<evidence type="ECO:0000313" key="7">
    <source>
        <dbReference type="EMBL" id="NFV81181.1"/>
    </source>
</evidence>
<dbReference type="Pfam" id="PF04055">
    <property type="entry name" value="Radical_SAM"/>
    <property type="match status" value="1"/>
</dbReference>
<evidence type="ECO:0000256" key="4">
    <source>
        <dbReference type="ARBA" id="ARBA00023004"/>
    </source>
</evidence>
<dbReference type="PANTHER" id="PTHR11228:SF7">
    <property type="entry name" value="PQQA PEPTIDE CYCLASE"/>
    <property type="match status" value="1"/>
</dbReference>
<dbReference type="Proteomes" id="UP000480684">
    <property type="component" value="Unassembled WGS sequence"/>
</dbReference>
<dbReference type="Gene3D" id="3.20.20.70">
    <property type="entry name" value="Aldolase class I"/>
    <property type="match status" value="1"/>
</dbReference>
<dbReference type="CDD" id="cd01335">
    <property type="entry name" value="Radical_SAM"/>
    <property type="match status" value="1"/>
</dbReference>
<dbReference type="GO" id="GO:0003824">
    <property type="term" value="F:catalytic activity"/>
    <property type="evidence" value="ECO:0007669"/>
    <property type="project" value="InterPro"/>
</dbReference>
<evidence type="ECO:0000313" key="8">
    <source>
        <dbReference type="Proteomes" id="UP000480684"/>
    </source>
</evidence>
<dbReference type="SFLD" id="SFLDG01067">
    <property type="entry name" value="SPASM/twitch_domain_containing"/>
    <property type="match status" value="1"/>
</dbReference>
<evidence type="ECO:0000256" key="2">
    <source>
        <dbReference type="ARBA" id="ARBA00022691"/>
    </source>
</evidence>
<dbReference type="SFLD" id="SFLDS00029">
    <property type="entry name" value="Radical_SAM"/>
    <property type="match status" value="1"/>
</dbReference>
<accession>A0A7C9QVH7</accession>
<dbReference type="InterPro" id="IPR013785">
    <property type="entry name" value="Aldolase_TIM"/>
</dbReference>
<keyword evidence="2" id="KW-0949">S-adenosyl-L-methionine</keyword>
<dbReference type="GO" id="GO:0046872">
    <property type="term" value="F:metal ion binding"/>
    <property type="evidence" value="ECO:0007669"/>
    <property type="project" value="UniProtKB-KW"/>
</dbReference>
<dbReference type="InterPro" id="IPR023885">
    <property type="entry name" value="4Fe4S-binding_SPASM_dom"/>
</dbReference>
<sequence>MSNLYLDGTKLHHHLESVQRWLKGELIAPLHVEVSPTGACNHRCTFCYADHNDHKLGTIKRDVLLQLMRDMGRMGVKSCLFAGDGEPLVHKHCTEAIRVGAESGVDMALNSNAVLLTEEKAREALPHLTWARFSVMAHEPGLYADIHRTKPEDFQRAIDNIATAARIKREQGLKVTIGIQQVLLPGNGHGVPSLARLARDIGCDYYVLKQFHHDEKNSGYAGDTAVNLMNRYRAEMEEAATLSTDTFTSIIRWHTFAENGERHYKHCLGLPFISQIAGNGKVYTCCPFFGDDRYELGDLNQDSYADIWSSEKAARVRKWVETEQDVSTCMPYCRHHQVNRMCWSLKNPPDHVNFI</sequence>